<name>A0A0P6X7J0_9CHLR</name>
<dbReference type="OrthoDB" id="9808591at2"/>
<dbReference type="EMBL" id="LGCL01000045">
    <property type="protein sequence ID" value="KPL70126.1"/>
    <property type="molecule type" value="Genomic_DNA"/>
</dbReference>
<dbReference type="GO" id="GO:0051536">
    <property type="term" value="F:iron-sulfur cluster binding"/>
    <property type="evidence" value="ECO:0007669"/>
    <property type="project" value="UniProtKB-KW"/>
</dbReference>
<keyword evidence="4" id="KW-0411">Iron-sulfur</keyword>
<dbReference type="STRING" id="1134406.ADN00_18990"/>
<dbReference type="Pfam" id="PF04055">
    <property type="entry name" value="Radical_SAM"/>
    <property type="match status" value="1"/>
</dbReference>
<dbReference type="InterPro" id="IPR050377">
    <property type="entry name" value="Radical_SAM_PqqE_MftC-like"/>
</dbReference>
<dbReference type="Gene3D" id="3.20.20.70">
    <property type="entry name" value="Aldolase class I"/>
    <property type="match status" value="1"/>
</dbReference>
<keyword evidence="7" id="KW-1185">Reference proteome</keyword>
<evidence type="ECO:0000313" key="6">
    <source>
        <dbReference type="EMBL" id="KPL70126.1"/>
    </source>
</evidence>
<evidence type="ECO:0000256" key="2">
    <source>
        <dbReference type="ARBA" id="ARBA00022723"/>
    </source>
</evidence>
<dbReference type="GO" id="GO:0046872">
    <property type="term" value="F:metal ion binding"/>
    <property type="evidence" value="ECO:0007669"/>
    <property type="project" value="UniProtKB-KW"/>
</dbReference>
<dbReference type="Proteomes" id="UP000050417">
    <property type="component" value="Unassembled WGS sequence"/>
</dbReference>
<sequence>MNALQSFLNRFFKPVKPLPAGMYPYQTPPEAPQQYRLHLRLEENGSGILIVNASIVLHLNHTAAEYAYYLVKDMPEQVIASQMARRYNVPQDKALQDYQDFKERLDILVQTPDLDPVGFLGFDRKEPLSAAVLAPYRLDCALTYQVSDGESGSVAPLERVRRELVEHEWQQIINKAWAAGIPHVVFTGGEPTLRPDLAALLTHAEGLGMVTGLLTDGLRLTNPDYLHELLDCGLDHIMLVFQPEEEQSWEALRDLMPEDIHTTVHLTITEKNQEDVNTILQRMASMGVQSLSLSAANIQLKPALDQAAITAADLQISLVWNLPVPYSSLNPVALDQEEAGDIPDADGLSALYVEPDGDVLRGQGQPEVLGNLLRDEWSTIWQHARA</sequence>
<dbReference type="InterPro" id="IPR007197">
    <property type="entry name" value="rSAM"/>
</dbReference>
<keyword evidence="1" id="KW-0949">S-adenosyl-L-methionine</keyword>
<keyword evidence="3" id="KW-0408">Iron</keyword>
<proteinExistence type="predicted"/>
<reference evidence="6 7" key="1">
    <citation type="submission" date="2015-07" db="EMBL/GenBank/DDBJ databases">
        <title>Genome sequence of Ornatilinea apprima DSM 23815.</title>
        <authorList>
            <person name="Hemp J."/>
            <person name="Ward L.M."/>
            <person name="Pace L.A."/>
            <person name="Fischer W.W."/>
        </authorList>
    </citation>
    <scope>NUCLEOTIDE SEQUENCE [LARGE SCALE GENOMIC DNA]</scope>
    <source>
        <strain evidence="6 7">P3M-1</strain>
    </source>
</reference>
<evidence type="ECO:0000259" key="5">
    <source>
        <dbReference type="Pfam" id="PF04055"/>
    </source>
</evidence>
<dbReference type="RefSeq" id="WP_075064615.1">
    <property type="nucleotide sequence ID" value="NZ_LGCL01000045.1"/>
</dbReference>
<dbReference type="InterPro" id="IPR013785">
    <property type="entry name" value="Aldolase_TIM"/>
</dbReference>
<evidence type="ECO:0000313" key="7">
    <source>
        <dbReference type="Proteomes" id="UP000050417"/>
    </source>
</evidence>
<dbReference type="SUPFAM" id="SSF102114">
    <property type="entry name" value="Radical SAM enzymes"/>
    <property type="match status" value="1"/>
</dbReference>
<accession>A0A0P6X7J0</accession>
<feature type="domain" description="Radical SAM core" evidence="5">
    <location>
        <begin position="158"/>
        <end position="239"/>
    </location>
</feature>
<evidence type="ECO:0000256" key="4">
    <source>
        <dbReference type="ARBA" id="ARBA00023014"/>
    </source>
</evidence>
<keyword evidence="2" id="KW-0479">Metal-binding</keyword>
<evidence type="ECO:0000256" key="3">
    <source>
        <dbReference type="ARBA" id="ARBA00023004"/>
    </source>
</evidence>
<protein>
    <recommendedName>
        <fullName evidence="5">Radical SAM core domain-containing protein</fullName>
    </recommendedName>
</protein>
<organism evidence="6 7">
    <name type="scientific">Ornatilinea apprima</name>
    <dbReference type="NCBI Taxonomy" id="1134406"/>
    <lineage>
        <taxon>Bacteria</taxon>
        <taxon>Bacillati</taxon>
        <taxon>Chloroflexota</taxon>
        <taxon>Anaerolineae</taxon>
        <taxon>Anaerolineales</taxon>
        <taxon>Anaerolineaceae</taxon>
        <taxon>Ornatilinea</taxon>
    </lineage>
</organism>
<dbReference type="PANTHER" id="PTHR11228">
    <property type="entry name" value="RADICAL SAM DOMAIN PROTEIN"/>
    <property type="match status" value="1"/>
</dbReference>
<evidence type="ECO:0000256" key="1">
    <source>
        <dbReference type="ARBA" id="ARBA00022691"/>
    </source>
</evidence>
<dbReference type="AlphaFoldDB" id="A0A0P6X7J0"/>
<dbReference type="GO" id="GO:0003824">
    <property type="term" value="F:catalytic activity"/>
    <property type="evidence" value="ECO:0007669"/>
    <property type="project" value="InterPro"/>
</dbReference>
<dbReference type="PANTHER" id="PTHR11228:SF7">
    <property type="entry name" value="PQQA PEPTIDE CYCLASE"/>
    <property type="match status" value="1"/>
</dbReference>
<dbReference type="CDD" id="cd01335">
    <property type="entry name" value="Radical_SAM"/>
    <property type="match status" value="1"/>
</dbReference>
<gene>
    <name evidence="6" type="ORF">ADN00_18990</name>
</gene>
<dbReference type="InterPro" id="IPR058240">
    <property type="entry name" value="rSAM_sf"/>
</dbReference>
<comment type="caution">
    <text evidence="6">The sequence shown here is derived from an EMBL/GenBank/DDBJ whole genome shotgun (WGS) entry which is preliminary data.</text>
</comment>